<evidence type="ECO:0000256" key="1">
    <source>
        <dbReference type="SAM" id="MobiDB-lite"/>
    </source>
</evidence>
<name>A0A2P2PMU9_RHIMU</name>
<feature type="compositionally biased region" description="Basic and acidic residues" evidence="1">
    <location>
        <begin position="23"/>
        <end position="33"/>
    </location>
</feature>
<protein>
    <submittedName>
        <fullName evidence="2">Uncharacterized protein</fullName>
    </submittedName>
</protein>
<feature type="compositionally biased region" description="Polar residues" evidence="1">
    <location>
        <begin position="8"/>
        <end position="22"/>
    </location>
</feature>
<evidence type="ECO:0000313" key="2">
    <source>
        <dbReference type="EMBL" id="MBX56054.1"/>
    </source>
</evidence>
<proteinExistence type="predicted"/>
<accession>A0A2P2PMU9</accession>
<dbReference type="EMBL" id="GGEC01075570">
    <property type="protein sequence ID" value="MBX56054.1"/>
    <property type="molecule type" value="Transcribed_RNA"/>
</dbReference>
<sequence>MCIKSAVHKQSSVQNSTTVKVHSSSDRLHSNDN</sequence>
<feature type="region of interest" description="Disordered" evidence="1">
    <location>
        <begin position="1"/>
        <end position="33"/>
    </location>
</feature>
<organism evidence="2">
    <name type="scientific">Rhizophora mucronata</name>
    <name type="common">Asiatic mangrove</name>
    <dbReference type="NCBI Taxonomy" id="61149"/>
    <lineage>
        <taxon>Eukaryota</taxon>
        <taxon>Viridiplantae</taxon>
        <taxon>Streptophyta</taxon>
        <taxon>Embryophyta</taxon>
        <taxon>Tracheophyta</taxon>
        <taxon>Spermatophyta</taxon>
        <taxon>Magnoliopsida</taxon>
        <taxon>eudicotyledons</taxon>
        <taxon>Gunneridae</taxon>
        <taxon>Pentapetalae</taxon>
        <taxon>rosids</taxon>
        <taxon>fabids</taxon>
        <taxon>Malpighiales</taxon>
        <taxon>Rhizophoraceae</taxon>
        <taxon>Rhizophora</taxon>
    </lineage>
</organism>
<reference evidence="2" key="1">
    <citation type="submission" date="2018-02" db="EMBL/GenBank/DDBJ databases">
        <title>Rhizophora mucronata_Transcriptome.</title>
        <authorList>
            <person name="Meera S.P."/>
            <person name="Sreeshan A."/>
            <person name="Augustine A."/>
        </authorList>
    </citation>
    <scope>NUCLEOTIDE SEQUENCE</scope>
    <source>
        <tissue evidence="2">Leaf</tissue>
    </source>
</reference>
<dbReference type="AlphaFoldDB" id="A0A2P2PMU9"/>